<dbReference type="EMBL" id="OZ034819">
    <property type="protein sequence ID" value="CAL1391478.1"/>
    <property type="molecule type" value="Genomic_DNA"/>
</dbReference>
<evidence type="ECO:0000313" key="4">
    <source>
        <dbReference type="Proteomes" id="UP001497516"/>
    </source>
</evidence>
<gene>
    <name evidence="3" type="ORF">LTRI10_LOCUS32199</name>
</gene>
<feature type="domain" description="KIB1-4 beta-propeller" evidence="2">
    <location>
        <begin position="67"/>
        <end position="223"/>
    </location>
</feature>
<reference evidence="3 4" key="1">
    <citation type="submission" date="2024-04" db="EMBL/GenBank/DDBJ databases">
        <authorList>
            <person name="Fracassetti M."/>
        </authorList>
    </citation>
    <scope>NUCLEOTIDE SEQUENCE [LARGE SCALE GENOMIC DNA]</scope>
</reference>
<sequence>MGGYVSRNPPFHLRQAASFPPPRHPLRLRLQELAPTPLSDVQIHVAGIDARNYQRQHGRPITWEEFRSRIVAKAGAWLLLRESGLIYACFNPLLRYPASLINLPPLSMHYCTYPNPRPIKGVFSALPTARDWMILVVYGTRYFSTLRRGNWFWRTYDFSLNGERAQICLGVAYRDKKFFCLFEKGDMLIYNVDRNLHKNERRRMLTTTKPLLSEQLDHLDSLYVVVAPMTTTTKSARDCQCEEVGGDQVEVMVVSWNEIFGQVERTTSGY</sequence>
<evidence type="ECO:0000259" key="2">
    <source>
        <dbReference type="Pfam" id="PF03478"/>
    </source>
</evidence>
<evidence type="ECO:0000313" key="3">
    <source>
        <dbReference type="EMBL" id="CAL1391478.1"/>
    </source>
</evidence>
<protein>
    <recommendedName>
        <fullName evidence="2">KIB1-4 beta-propeller domain-containing protein</fullName>
    </recommendedName>
</protein>
<accession>A0AAV2F0X7</accession>
<dbReference type="Pfam" id="PF03478">
    <property type="entry name" value="Beta-prop_KIB1-4"/>
    <property type="match status" value="1"/>
</dbReference>
<dbReference type="InterPro" id="IPR005174">
    <property type="entry name" value="KIB1-4_b-propeller"/>
</dbReference>
<feature type="region of interest" description="Disordered" evidence="1">
    <location>
        <begin position="1"/>
        <end position="22"/>
    </location>
</feature>
<name>A0AAV2F0X7_9ROSI</name>
<evidence type="ECO:0000256" key="1">
    <source>
        <dbReference type="SAM" id="MobiDB-lite"/>
    </source>
</evidence>
<proteinExistence type="predicted"/>
<organism evidence="3 4">
    <name type="scientific">Linum trigynum</name>
    <dbReference type="NCBI Taxonomy" id="586398"/>
    <lineage>
        <taxon>Eukaryota</taxon>
        <taxon>Viridiplantae</taxon>
        <taxon>Streptophyta</taxon>
        <taxon>Embryophyta</taxon>
        <taxon>Tracheophyta</taxon>
        <taxon>Spermatophyta</taxon>
        <taxon>Magnoliopsida</taxon>
        <taxon>eudicotyledons</taxon>
        <taxon>Gunneridae</taxon>
        <taxon>Pentapetalae</taxon>
        <taxon>rosids</taxon>
        <taxon>fabids</taxon>
        <taxon>Malpighiales</taxon>
        <taxon>Linaceae</taxon>
        <taxon>Linum</taxon>
    </lineage>
</organism>
<keyword evidence="4" id="KW-1185">Reference proteome</keyword>
<dbReference type="Proteomes" id="UP001497516">
    <property type="component" value="Chromosome 6"/>
</dbReference>
<dbReference type="AlphaFoldDB" id="A0AAV2F0X7"/>